<feature type="compositionally biased region" description="Pro residues" evidence="1">
    <location>
        <begin position="165"/>
        <end position="179"/>
    </location>
</feature>
<organism evidence="3 4">
    <name type="scientific">Caenorhabditis bovis</name>
    <dbReference type="NCBI Taxonomy" id="2654633"/>
    <lineage>
        <taxon>Eukaryota</taxon>
        <taxon>Metazoa</taxon>
        <taxon>Ecdysozoa</taxon>
        <taxon>Nematoda</taxon>
        <taxon>Chromadorea</taxon>
        <taxon>Rhabditida</taxon>
        <taxon>Rhabditina</taxon>
        <taxon>Rhabditomorpha</taxon>
        <taxon>Rhabditoidea</taxon>
        <taxon>Rhabditidae</taxon>
        <taxon>Peloderinae</taxon>
        <taxon>Caenorhabditis</taxon>
    </lineage>
</organism>
<reference evidence="3 4" key="1">
    <citation type="submission" date="2020-04" db="EMBL/GenBank/DDBJ databases">
        <authorList>
            <person name="Laetsch R D."/>
            <person name="Stevens L."/>
            <person name="Kumar S."/>
            <person name="Blaxter L. M."/>
        </authorList>
    </citation>
    <scope>NUCLEOTIDE SEQUENCE [LARGE SCALE GENOMIC DNA]</scope>
</reference>
<dbReference type="OrthoDB" id="5875246at2759"/>
<keyword evidence="4" id="KW-1185">Reference proteome</keyword>
<protein>
    <submittedName>
        <fullName evidence="3">Uncharacterized protein</fullName>
    </submittedName>
</protein>
<feature type="transmembrane region" description="Helical" evidence="2">
    <location>
        <begin position="191"/>
        <end position="216"/>
    </location>
</feature>
<feature type="transmembrane region" description="Helical" evidence="2">
    <location>
        <begin position="38"/>
        <end position="56"/>
    </location>
</feature>
<evidence type="ECO:0000313" key="3">
    <source>
        <dbReference type="EMBL" id="CAB3408634.1"/>
    </source>
</evidence>
<evidence type="ECO:0000313" key="4">
    <source>
        <dbReference type="Proteomes" id="UP000494206"/>
    </source>
</evidence>
<dbReference type="Proteomes" id="UP000494206">
    <property type="component" value="Unassembled WGS sequence"/>
</dbReference>
<evidence type="ECO:0000256" key="2">
    <source>
        <dbReference type="SAM" id="Phobius"/>
    </source>
</evidence>
<sequence length="301" mass="33744">MGLVAILTTFANTIGPILADFRFRVVREVGAVCVSDDGLATMMSFTVLVVLIVSLIERRAASVLQCQPPNNCSVHIFRVRLSQKPDLDDEEPENATIVSVVQRKKYGNNYFEIKGGSEMGERLTKEIIQNMPDNSDPRLMEKISKHEFYLKPVGPNEERILTATIPPPPPRKTPSPRPVPRTTDESSSFSLILVALLICIGIVLGILFTGICLMIADLRREPKFDRSNAVIYKKSSEARILVRPAERRPLVVANHNELIEMEPPTIHAPPSRTHITINRLAPRLRPEIRRQQSNSNSNSNR</sequence>
<proteinExistence type="predicted"/>
<comment type="caution">
    <text evidence="3">The sequence shown here is derived from an EMBL/GenBank/DDBJ whole genome shotgun (WGS) entry which is preliminary data.</text>
</comment>
<accession>A0A8S1F6Z5</accession>
<dbReference type="AlphaFoldDB" id="A0A8S1F6Z5"/>
<gene>
    <name evidence="3" type="ORF">CBOVIS_LOCUS10390</name>
</gene>
<name>A0A8S1F6Z5_9PELO</name>
<keyword evidence="2" id="KW-0812">Transmembrane</keyword>
<feature type="region of interest" description="Disordered" evidence="1">
    <location>
        <begin position="160"/>
        <end position="183"/>
    </location>
</feature>
<dbReference type="EMBL" id="CADEPM010000007">
    <property type="protein sequence ID" value="CAB3408634.1"/>
    <property type="molecule type" value="Genomic_DNA"/>
</dbReference>
<keyword evidence="2" id="KW-0472">Membrane</keyword>
<evidence type="ECO:0000256" key="1">
    <source>
        <dbReference type="SAM" id="MobiDB-lite"/>
    </source>
</evidence>
<keyword evidence="2" id="KW-1133">Transmembrane helix</keyword>